<evidence type="ECO:0000313" key="2">
    <source>
        <dbReference type="EMBL" id="GAA3231035.1"/>
    </source>
</evidence>
<feature type="region of interest" description="Disordered" evidence="1">
    <location>
        <begin position="187"/>
        <end position="219"/>
    </location>
</feature>
<reference evidence="3" key="1">
    <citation type="journal article" date="2019" name="Int. J. Syst. Evol. Microbiol.">
        <title>The Global Catalogue of Microorganisms (GCM) 10K type strain sequencing project: providing services to taxonomists for standard genome sequencing and annotation.</title>
        <authorList>
            <consortium name="The Broad Institute Genomics Platform"/>
            <consortium name="The Broad Institute Genome Sequencing Center for Infectious Disease"/>
            <person name="Wu L."/>
            <person name="Ma J."/>
        </authorList>
    </citation>
    <scope>NUCLEOTIDE SEQUENCE [LARGE SCALE GENOMIC DNA]</scope>
    <source>
        <strain evidence="3">JCM 9377</strain>
    </source>
</reference>
<protein>
    <recommendedName>
        <fullName evidence="4">Guanylate cyclase domain-containing protein</fullName>
    </recommendedName>
</protein>
<evidence type="ECO:0000256" key="1">
    <source>
        <dbReference type="SAM" id="MobiDB-lite"/>
    </source>
</evidence>
<sequence length="240" mass="25004">MAERWNGRFLLVASAVDGYAERTALMQGELLAGFARVLDAAAWEAGLARDSWRIRRSSGSELAVLPGTENEAEVVGRFVEKLATALTERNRTAAEAARVRLRVAVHSGQTIEGPHGFSGSGPVTAERLRDCPELVAALAAAPAADLAVIVADPVYQDTVAGQLTPLEPGDLREVKVRGSHAWFWLPGHALPEPPPAGPGPAGAGQERPKPPAGGGPSVSIVGNTINSTYFAVGDIHGAQG</sequence>
<evidence type="ECO:0000313" key="3">
    <source>
        <dbReference type="Proteomes" id="UP001501237"/>
    </source>
</evidence>
<dbReference type="Proteomes" id="UP001501237">
    <property type="component" value="Unassembled WGS sequence"/>
</dbReference>
<dbReference type="EMBL" id="BAAAUV010000021">
    <property type="protein sequence ID" value="GAA3231035.1"/>
    <property type="molecule type" value="Genomic_DNA"/>
</dbReference>
<accession>A0ABP6QIL8</accession>
<comment type="caution">
    <text evidence="2">The sequence shown here is derived from an EMBL/GenBank/DDBJ whole genome shotgun (WGS) entry which is preliminary data.</text>
</comment>
<dbReference type="RefSeq" id="WP_344835393.1">
    <property type="nucleotide sequence ID" value="NZ_BAAAUV010000021.1"/>
</dbReference>
<keyword evidence="3" id="KW-1185">Reference proteome</keyword>
<name>A0ABP6QIL8_9ACTN</name>
<gene>
    <name evidence="2" type="ORF">GCM10010468_61930</name>
</gene>
<proteinExistence type="predicted"/>
<organism evidence="2 3">
    <name type="scientific">Actinocorallia longicatena</name>
    <dbReference type="NCBI Taxonomy" id="111803"/>
    <lineage>
        <taxon>Bacteria</taxon>
        <taxon>Bacillati</taxon>
        <taxon>Actinomycetota</taxon>
        <taxon>Actinomycetes</taxon>
        <taxon>Streptosporangiales</taxon>
        <taxon>Thermomonosporaceae</taxon>
        <taxon>Actinocorallia</taxon>
    </lineage>
</organism>
<evidence type="ECO:0008006" key="4">
    <source>
        <dbReference type="Google" id="ProtNLM"/>
    </source>
</evidence>